<sequence length="295" mass="33842">MPVSLMRFPRIVQKEIMENLDPFEIFDLSECSKRARSVARLKNMKEFRLEIHENSIDICGTNLETFAFAFDEAMPPNLDEVMPPLLEKILDVFGYSQVRDFSSGDKSFKLFASISEILMQRKCKIGTLYFTVENVEEKQLKHILDNLNISDFFFLHTKFQFSPNFDYQPIRFPELLCIANSWFGLDQLLTAVKGCLEVKITNSSFTIRDLNEFLGKWMAEEIQNMTAFSISISSDDFLGDSPVLGMTPPIMGRLAWQRRGGIVGACIRYGHLIKSINGQEAVIQLIRDRFSVLFG</sequence>
<evidence type="ECO:0000259" key="1">
    <source>
        <dbReference type="PROSITE" id="PS50181"/>
    </source>
</evidence>
<dbReference type="InterPro" id="IPR001810">
    <property type="entry name" value="F-box_dom"/>
</dbReference>
<dbReference type="EMBL" id="PDUG01000094">
    <property type="protein sequence ID" value="PIC11424.1"/>
    <property type="molecule type" value="Genomic_DNA"/>
</dbReference>
<organism evidence="2 3">
    <name type="scientific">Caenorhabditis nigoni</name>
    <dbReference type="NCBI Taxonomy" id="1611254"/>
    <lineage>
        <taxon>Eukaryota</taxon>
        <taxon>Metazoa</taxon>
        <taxon>Ecdysozoa</taxon>
        <taxon>Nematoda</taxon>
        <taxon>Chromadorea</taxon>
        <taxon>Rhabditida</taxon>
        <taxon>Rhabditina</taxon>
        <taxon>Rhabditomorpha</taxon>
        <taxon>Rhabditoidea</taxon>
        <taxon>Rhabditidae</taxon>
        <taxon>Peloderinae</taxon>
        <taxon>Caenorhabditis</taxon>
    </lineage>
</organism>
<dbReference type="AlphaFoldDB" id="A0A2G5S8K5"/>
<dbReference type="InterPro" id="IPR012885">
    <property type="entry name" value="F-box_Sdz-33"/>
</dbReference>
<dbReference type="Pfam" id="PF07735">
    <property type="entry name" value="FBA_2"/>
    <property type="match status" value="1"/>
</dbReference>
<reference evidence="3" key="1">
    <citation type="submission" date="2017-10" db="EMBL/GenBank/DDBJ databases">
        <title>Rapid genome shrinkage in a self-fertile nematode reveals novel sperm competition proteins.</title>
        <authorList>
            <person name="Yin D."/>
            <person name="Schwarz E.M."/>
            <person name="Thomas C.G."/>
            <person name="Felde R.L."/>
            <person name="Korf I.F."/>
            <person name="Cutter A.D."/>
            <person name="Schartner C.M."/>
            <person name="Ralston E.J."/>
            <person name="Meyer B.J."/>
            <person name="Haag E.S."/>
        </authorList>
    </citation>
    <scope>NUCLEOTIDE SEQUENCE [LARGE SCALE GENOMIC DNA]</scope>
    <source>
        <strain evidence="3">JU1422</strain>
    </source>
</reference>
<dbReference type="Proteomes" id="UP000230233">
    <property type="component" value="Unassembled WGS sequence"/>
</dbReference>
<name>A0A2G5S8K5_9PELO</name>
<protein>
    <recommendedName>
        <fullName evidence="1">F-box domain-containing protein</fullName>
    </recommendedName>
</protein>
<accession>A0A2G5S8K5</accession>
<gene>
    <name evidence="2" type="ORF">B9Z55_029095</name>
</gene>
<dbReference type="Pfam" id="PF00646">
    <property type="entry name" value="F-box"/>
    <property type="match status" value="1"/>
</dbReference>
<comment type="caution">
    <text evidence="2">The sequence shown here is derived from an EMBL/GenBank/DDBJ whole genome shotgun (WGS) entry which is preliminary data.</text>
</comment>
<keyword evidence="3" id="KW-1185">Reference proteome</keyword>
<dbReference type="PANTHER" id="PTHR21503">
    <property type="entry name" value="F-BOX-CONTAINING HYPOTHETICAL PROTEIN C.ELEGANS"/>
    <property type="match status" value="1"/>
</dbReference>
<dbReference type="PANTHER" id="PTHR21503:SF52">
    <property type="entry name" value="F-BOX DOMAIN-CONTAINING PROTEIN"/>
    <property type="match status" value="1"/>
</dbReference>
<evidence type="ECO:0000313" key="2">
    <source>
        <dbReference type="EMBL" id="PIC11424.1"/>
    </source>
</evidence>
<dbReference type="PROSITE" id="PS50181">
    <property type="entry name" value="FBOX"/>
    <property type="match status" value="1"/>
</dbReference>
<proteinExistence type="predicted"/>
<evidence type="ECO:0000313" key="3">
    <source>
        <dbReference type="Proteomes" id="UP000230233"/>
    </source>
</evidence>
<feature type="domain" description="F-box" evidence="1">
    <location>
        <begin position="2"/>
        <end position="50"/>
    </location>
</feature>
<dbReference type="OrthoDB" id="5908737at2759"/>